<name>A0A975DGK5_9GAMM</name>
<dbReference type="InterPro" id="IPR036388">
    <property type="entry name" value="WH-like_DNA-bd_sf"/>
</dbReference>
<dbReference type="GO" id="GO:0003677">
    <property type="term" value="F:DNA binding"/>
    <property type="evidence" value="ECO:0007669"/>
    <property type="project" value="UniProtKB-KW"/>
</dbReference>
<dbReference type="InterPro" id="IPR005650">
    <property type="entry name" value="BlaI_family"/>
</dbReference>
<evidence type="ECO:0000256" key="2">
    <source>
        <dbReference type="ARBA" id="ARBA00023015"/>
    </source>
</evidence>
<evidence type="ECO:0000313" key="6">
    <source>
        <dbReference type="Proteomes" id="UP000664904"/>
    </source>
</evidence>
<evidence type="ECO:0000256" key="3">
    <source>
        <dbReference type="ARBA" id="ARBA00023125"/>
    </source>
</evidence>
<accession>A0A975DGK5</accession>
<evidence type="ECO:0000313" key="5">
    <source>
        <dbReference type="EMBL" id="QTH71295.1"/>
    </source>
</evidence>
<dbReference type="RefSeq" id="WP_208842936.1">
    <property type="nucleotide sequence ID" value="NZ_CP072133.1"/>
</dbReference>
<dbReference type="Gene3D" id="1.10.10.10">
    <property type="entry name" value="Winged helix-like DNA-binding domain superfamily/Winged helix DNA-binding domain"/>
    <property type="match status" value="1"/>
</dbReference>
<organism evidence="5 6">
    <name type="scientific">Pseudoalteromonas xiamenensis</name>
    <dbReference type="NCBI Taxonomy" id="882626"/>
    <lineage>
        <taxon>Bacteria</taxon>
        <taxon>Pseudomonadati</taxon>
        <taxon>Pseudomonadota</taxon>
        <taxon>Gammaproteobacteria</taxon>
        <taxon>Alteromonadales</taxon>
        <taxon>Pseudoalteromonadaceae</taxon>
        <taxon>Pseudoalteromonas</taxon>
    </lineage>
</organism>
<dbReference type="InterPro" id="IPR036390">
    <property type="entry name" value="WH_DNA-bd_sf"/>
</dbReference>
<keyword evidence="3" id="KW-0238">DNA-binding</keyword>
<dbReference type="KEGG" id="pxi:J5O05_16130"/>
<dbReference type="AlphaFoldDB" id="A0A975DGK5"/>
<dbReference type="SUPFAM" id="SSF46785">
    <property type="entry name" value="Winged helix' DNA-binding domain"/>
    <property type="match status" value="1"/>
</dbReference>
<evidence type="ECO:0000256" key="4">
    <source>
        <dbReference type="ARBA" id="ARBA00023163"/>
    </source>
</evidence>
<keyword evidence="6" id="KW-1185">Reference proteome</keyword>
<sequence length="124" mass="14489">MLTEPELAILKSLWREQPRSARQIHDELTAQFDWTYSSTRKTLERMSDKGLLSVVSHGNKNFYRTPLEKVPTLACVAKDFFKKVFDFEGPLPVAMFSDSKMMSEDEIKRLEQLVNNIEHEKDHD</sequence>
<dbReference type="EMBL" id="CP072133">
    <property type="protein sequence ID" value="QTH71295.1"/>
    <property type="molecule type" value="Genomic_DNA"/>
</dbReference>
<evidence type="ECO:0000256" key="1">
    <source>
        <dbReference type="ARBA" id="ARBA00011046"/>
    </source>
</evidence>
<dbReference type="PIRSF" id="PIRSF019455">
    <property type="entry name" value="CopR_AtkY"/>
    <property type="match status" value="1"/>
</dbReference>
<dbReference type="Pfam" id="PF03965">
    <property type="entry name" value="Penicillinase_R"/>
    <property type="match status" value="1"/>
</dbReference>
<reference evidence="5" key="1">
    <citation type="submission" date="2021-03" db="EMBL/GenBank/DDBJ databases">
        <title>Complete Genome of Pseudoalteromonas xiamenensis STKMTI.2, a new potential marine bacterium producing anti-Vibrio compounds.</title>
        <authorList>
            <person name="Handayani D.P."/>
            <person name="Isnansetyo A."/>
            <person name="Istiqomah I."/>
            <person name="Jumina J."/>
        </authorList>
    </citation>
    <scope>NUCLEOTIDE SEQUENCE</scope>
    <source>
        <strain evidence="5">STKMTI.2</strain>
    </source>
</reference>
<protein>
    <submittedName>
        <fullName evidence="5">BlaI/MecI/CopY family transcriptional regulator</fullName>
    </submittedName>
</protein>
<dbReference type="Proteomes" id="UP000664904">
    <property type="component" value="Chromosome"/>
</dbReference>
<proteinExistence type="inferred from homology"/>
<gene>
    <name evidence="5" type="ORF">J5O05_16130</name>
</gene>
<keyword evidence="2" id="KW-0805">Transcription regulation</keyword>
<comment type="similarity">
    <text evidence="1">Belongs to the BlaI transcriptional regulatory family.</text>
</comment>
<keyword evidence="4" id="KW-0804">Transcription</keyword>
<dbReference type="GO" id="GO:0045892">
    <property type="term" value="P:negative regulation of DNA-templated transcription"/>
    <property type="evidence" value="ECO:0007669"/>
    <property type="project" value="InterPro"/>
</dbReference>